<sequence>MDKRENSFGPRGVVDPRDVMVVCRVEFVLSLLLFLMVEDTLILEEIPPPPHKPARCAASANQHPLHQSDAQPRSSNTSSLPSVIPRLLSSPCLILPTVTTASTVSPF</sequence>
<dbReference type="AlphaFoldDB" id="A0A5B7HQY6"/>
<evidence type="ECO:0000313" key="3">
    <source>
        <dbReference type="Proteomes" id="UP000324222"/>
    </source>
</evidence>
<gene>
    <name evidence="2" type="ORF">E2C01_069248</name>
</gene>
<dbReference type="EMBL" id="VSRR010039904">
    <property type="protein sequence ID" value="MPC74870.1"/>
    <property type="molecule type" value="Genomic_DNA"/>
</dbReference>
<dbReference type="Proteomes" id="UP000324222">
    <property type="component" value="Unassembled WGS sequence"/>
</dbReference>
<organism evidence="2 3">
    <name type="scientific">Portunus trituberculatus</name>
    <name type="common">Swimming crab</name>
    <name type="synonym">Neptunus trituberculatus</name>
    <dbReference type="NCBI Taxonomy" id="210409"/>
    <lineage>
        <taxon>Eukaryota</taxon>
        <taxon>Metazoa</taxon>
        <taxon>Ecdysozoa</taxon>
        <taxon>Arthropoda</taxon>
        <taxon>Crustacea</taxon>
        <taxon>Multicrustacea</taxon>
        <taxon>Malacostraca</taxon>
        <taxon>Eumalacostraca</taxon>
        <taxon>Eucarida</taxon>
        <taxon>Decapoda</taxon>
        <taxon>Pleocyemata</taxon>
        <taxon>Brachyura</taxon>
        <taxon>Eubrachyura</taxon>
        <taxon>Portunoidea</taxon>
        <taxon>Portunidae</taxon>
        <taxon>Portuninae</taxon>
        <taxon>Portunus</taxon>
    </lineage>
</organism>
<feature type="region of interest" description="Disordered" evidence="1">
    <location>
        <begin position="52"/>
        <end position="82"/>
    </location>
</feature>
<evidence type="ECO:0000313" key="2">
    <source>
        <dbReference type="EMBL" id="MPC74870.1"/>
    </source>
</evidence>
<keyword evidence="3" id="KW-1185">Reference proteome</keyword>
<protein>
    <submittedName>
        <fullName evidence="2">Uncharacterized protein</fullName>
    </submittedName>
</protein>
<comment type="caution">
    <text evidence="2">The sequence shown here is derived from an EMBL/GenBank/DDBJ whole genome shotgun (WGS) entry which is preliminary data.</text>
</comment>
<proteinExistence type="predicted"/>
<evidence type="ECO:0000256" key="1">
    <source>
        <dbReference type="SAM" id="MobiDB-lite"/>
    </source>
</evidence>
<accession>A0A5B7HQY6</accession>
<feature type="compositionally biased region" description="Polar residues" evidence="1">
    <location>
        <begin position="59"/>
        <end position="81"/>
    </location>
</feature>
<reference evidence="2 3" key="1">
    <citation type="submission" date="2019-05" db="EMBL/GenBank/DDBJ databases">
        <title>Another draft genome of Portunus trituberculatus and its Hox gene families provides insights of decapod evolution.</title>
        <authorList>
            <person name="Jeong J.-H."/>
            <person name="Song I."/>
            <person name="Kim S."/>
            <person name="Choi T."/>
            <person name="Kim D."/>
            <person name="Ryu S."/>
            <person name="Kim W."/>
        </authorList>
    </citation>
    <scope>NUCLEOTIDE SEQUENCE [LARGE SCALE GENOMIC DNA]</scope>
    <source>
        <tissue evidence="2">Muscle</tissue>
    </source>
</reference>
<name>A0A5B7HQY6_PORTR</name>